<dbReference type="Gene3D" id="3.20.20.190">
    <property type="entry name" value="Phosphatidylinositol (PI) phosphodiesterase"/>
    <property type="match status" value="1"/>
</dbReference>
<dbReference type="AlphaFoldDB" id="A0A429ZWM5"/>
<reference evidence="2 3" key="1">
    <citation type="submission" date="2017-05" db="EMBL/GenBank/DDBJ databases">
        <title>Vagococcus spp. assemblies.</title>
        <authorList>
            <person name="Gulvik C.A."/>
        </authorList>
    </citation>
    <scope>NUCLEOTIDE SEQUENCE [LARGE SCALE GENOMIC DNA]</scope>
    <source>
        <strain evidence="2 3">SS1995</strain>
    </source>
</reference>
<name>A0A429ZWM5_9ENTE</name>
<dbReference type="PANTHER" id="PTHR46211">
    <property type="entry name" value="GLYCEROPHOSPHORYL DIESTER PHOSPHODIESTERASE"/>
    <property type="match status" value="1"/>
</dbReference>
<dbReference type="InterPro" id="IPR030395">
    <property type="entry name" value="GP_PDE_dom"/>
</dbReference>
<evidence type="ECO:0000259" key="1">
    <source>
        <dbReference type="PROSITE" id="PS51704"/>
    </source>
</evidence>
<dbReference type="Pfam" id="PF03009">
    <property type="entry name" value="GDPD"/>
    <property type="match status" value="1"/>
</dbReference>
<dbReference type="OrthoDB" id="384721at2"/>
<organism evidence="2 3">
    <name type="scientific">Vagococcus vulneris</name>
    <dbReference type="NCBI Taxonomy" id="1977869"/>
    <lineage>
        <taxon>Bacteria</taxon>
        <taxon>Bacillati</taxon>
        <taxon>Bacillota</taxon>
        <taxon>Bacilli</taxon>
        <taxon>Lactobacillales</taxon>
        <taxon>Enterococcaceae</taxon>
        <taxon>Vagococcus</taxon>
    </lineage>
</organism>
<dbReference type="PROSITE" id="PS51704">
    <property type="entry name" value="GP_PDE"/>
    <property type="match status" value="1"/>
</dbReference>
<keyword evidence="3" id="KW-1185">Reference proteome</keyword>
<proteinExistence type="predicted"/>
<dbReference type="InterPro" id="IPR017946">
    <property type="entry name" value="PLC-like_Pdiesterase_TIM-brl"/>
</dbReference>
<sequence length="245" mass="28142">MKIFAHRGSKGTHPENTLAAIEEAVKIGSDGIEIDIHLSKDRELIVIHDETLNRTTDKKGAIHQLNLTEIKQADAGSWFSTEFFSEPIPTLNEVCDLLNRLNYRGVLNIELKTDIYSYDGIETIVNELMNGQSQQFTFIYSSFNLATLERLHQIDKKTDKAWIMEGRQSELQQARATEFINAIHPHYFAVTHNKTHIEACGQLVRPWTVNKQRTMKRLLMEKIEGFHTDFPKEAIHLRNSVLSIN</sequence>
<comment type="caution">
    <text evidence="2">The sequence shown here is derived from an EMBL/GenBank/DDBJ whole genome shotgun (WGS) entry which is preliminary data.</text>
</comment>
<protein>
    <recommendedName>
        <fullName evidence="1">GP-PDE domain-containing protein</fullName>
    </recommendedName>
</protein>
<dbReference type="RefSeq" id="WP_125984332.1">
    <property type="nucleotide sequence ID" value="NZ_NGJS01000012.1"/>
</dbReference>
<dbReference type="GO" id="GO:0008081">
    <property type="term" value="F:phosphoric diester hydrolase activity"/>
    <property type="evidence" value="ECO:0007669"/>
    <property type="project" value="InterPro"/>
</dbReference>
<accession>A0A429ZWM5</accession>
<dbReference type="GO" id="GO:0006629">
    <property type="term" value="P:lipid metabolic process"/>
    <property type="evidence" value="ECO:0007669"/>
    <property type="project" value="InterPro"/>
</dbReference>
<evidence type="ECO:0000313" key="2">
    <source>
        <dbReference type="EMBL" id="RST98209.1"/>
    </source>
</evidence>
<dbReference type="SUPFAM" id="SSF51695">
    <property type="entry name" value="PLC-like phosphodiesterases"/>
    <property type="match status" value="1"/>
</dbReference>
<gene>
    <name evidence="2" type="ORF">CBF37_08550</name>
</gene>
<dbReference type="EMBL" id="NGJS01000012">
    <property type="protein sequence ID" value="RST98209.1"/>
    <property type="molecule type" value="Genomic_DNA"/>
</dbReference>
<feature type="domain" description="GP-PDE" evidence="1">
    <location>
        <begin position="1"/>
        <end position="238"/>
    </location>
</feature>
<dbReference type="Proteomes" id="UP000287857">
    <property type="component" value="Unassembled WGS sequence"/>
</dbReference>
<dbReference type="PANTHER" id="PTHR46211:SF1">
    <property type="entry name" value="GLYCEROPHOSPHODIESTER PHOSPHODIESTERASE, CYTOPLASMIC"/>
    <property type="match status" value="1"/>
</dbReference>
<evidence type="ECO:0000313" key="3">
    <source>
        <dbReference type="Proteomes" id="UP000287857"/>
    </source>
</evidence>